<feature type="compositionally biased region" description="Gly residues" evidence="1">
    <location>
        <begin position="399"/>
        <end position="413"/>
    </location>
</feature>
<dbReference type="RefSeq" id="WP_378312155.1">
    <property type="nucleotide sequence ID" value="NZ_JBHUKS010000033.1"/>
</dbReference>
<dbReference type="PANTHER" id="PTHR33371">
    <property type="entry name" value="INTERMEMBRANE PHOSPHOLIPID TRANSPORT SYSTEM BINDING PROTEIN MLAD-RELATED"/>
    <property type="match status" value="1"/>
</dbReference>
<evidence type="ECO:0000313" key="5">
    <source>
        <dbReference type="Proteomes" id="UP001597483"/>
    </source>
</evidence>
<proteinExistence type="predicted"/>
<feature type="compositionally biased region" description="Polar residues" evidence="1">
    <location>
        <begin position="358"/>
        <end position="373"/>
    </location>
</feature>
<dbReference type="Pfam" id="PF11887">
    <property type="entry name" value="Mce4_CUP1"/>
    <property type="match status" value="1"/>
</dbReference>
<dbReference type="InterPro" id="IPR024516">
    <property type="entry name" value="Mce_C"/>
</dbReference>
<dbReference type="PANTHER" id="PTHR33371:SF4">
    <property type="entry name" value="INTERMEMBRANE PHOSPHOLIPID TRANSPORT SYSTEM BINDING PROTEIN MLAD"/>
    <property type="match status" value="1"/>
</dbReference>
<dbReference type="EMBL" id="JBHUKS010000033">
    <property type="protein sequence ID" value="MFD2473570.1"/>
    <property type="molecule type" value="Genomic_DNA"/>
</dbReference>
<evidence type="ECO:0000259" key="3">
    <source>
        <dbReference type="Pfam" id="PF11887"/>
    </source>
</evidence>
<protein>
    <submittedName>
        <fullName evidence="4">MCE family protein</fullName>
    </submittedName>
</protein>
<name>A0ABW5HKV0_9PSEU</name>
<evidence type="ECO:0000313" key="4">
    <source>
        <dbReference type="EMBL" id="MFD2473570.1"/>
    </source>
</evidence>
<evidence type="ECO:0000256" key="1">
    <source>
        <dbReference type="SAM" id="MobiDB-lite"/>
    </source>
</evidence>
<dbReference type="InterPro" id="IPR005693">
    <property type="entry name" value="Mce"/>
</dbReference>
<feature type="region of interest" description="Disordered" evidence="1">
    <location>
        <begin position="355"/>
        <end position="413"/>
    </location>
</feature>
<reference evidence="5" key="1">
    <citation type="journal article" date="2019" name="Int. J. Syst. Evol. Microbiol.">
        <title>The Global Catalogue of Microorganisms (GCM) 10K type strain sequencing project: providing services to taxonomists for standard genome sequencing and annotation.</title>
        <authorList>
            <consortium name="The Broad Institute Genomics Platform"/>
            <consortium name="The Broad Institute Genome Sequencing Center for Infectious Disease"/>
            <person name="Wu L."/>
            <person name="Ma J."/>
        </authorList>
    </citation>
    <scope>NUCLEOTIDE SEQUENCE [LARGE SCALE GENOMIC DNA]</scope>
    <source>
        <strain evidence="5">CGMCC 4.7641</strain>
    </source>
</reference>
<dbReference type="InterPro" id="IPR052336">
    <property type="entry name" value="MlaD_Phospholipid_Transporter"/>
</dbReference>
<dbReference type="NCBIfam" id="TIGR00996">
    <property type="entry name" value="Mtu_fam_mce"/>
    <property type="match status" value="1"/>
</dbReference>
<feature type="domain" description="Mammalian cell entry C-terminal" evidence="3">
    <location>
        <begin position="114"/>
        <end position="290"/>
    </location>
</feature>
<keyword evidence="5" id="KW-1185">Reference proteome</keyword>
<dbReference type="InterPro" id="IPR003399">
    <property type="entry name" value="Mce/MlaD"/>
</dbReference>
<comment type="caution">
    <text evidence="4">The sequence shown here is derived from an EMBL/GenBank/DDBJ whole genome shotgun (WGS) entry which is preliminary data.</text>
</comment>
<dbReference type="Proteomes" id="UP001597483">
    <property type="component" value="Unassembled WGS sequence"/>
</dbReference>
<organism evidence="4 5">
    <name type="scientific">Amycolatopsis silviterrae</name>
    <dbReference type="NCBI Taxonomy" id="1656914"/>
    <lineage>
        <taxon>Bacteria</taxon>
        <taxon>Bacillati</taxon>
        <taxon>Actinomycetota</taxon>
        <taxon>Actinomycetes</taxon>
        <taxon>Pseudonocardiales</taxon>
        <taxon>Pseudonocardiaceae</taxon>
        <taxon>Amycolatopsis</taxon>
    </lineage>
</organism>
<sequence length="413" mass="43149">MKALFRPYRLALVAVVLVFAGGAVYLAGGFGAAEKHATAYFDKTTGLYVGDDVRVRGVTVGKVDAITPQGNQVKVDLHYEADRKLPADAKAAIVAPSLVTGRYLQLAPAHADGAVLADGAVIPRERTAIPVEWDQISGELTRLSQALGPQGANKQGALGKSITSAADAFGGNGQQLHDTMAAMSQAVHGLSQDSGNLFSTVRDLNTFLQALNSSDAQVTTFSNQLASISSLLKDNRTQFATLLREADRAMGSITRFVNDNKSRLSTTVNGTADLAHLLADNEMKLANLLHLGPTTLANFYNSYDPHTGAFTGRLVLPYAKGLSNTVCQAIYSLGGTLQDCQSALRPILDQLNLDNLPVSANPTTQPGTANQKNPGEPDPKPQQPGGSLVPAPPVQGSRPGSGGLLGLLTGGGS</sequence>
<dbReference type="Pfam" id="PF02470">
    <property type="entry name" value="MlaD"/>
    <property type="match status" value="1"/>
</dbReference>
<feature type="domain" description="Mce/MlaD" evidence="2">
    <location>
        <begin position="35"/>
        <end position="108"/>
    </location>
</feature>
<accession>A0ABW5HKV0</accession>
<evidence type="ECO:0000259" key="2">
    <source>
        <dbReference type="Pfam" id="PF02470"/>
    </source>
</evidence>
<gene>
    <name evidence="4" type="ORF">ACFSVL_39645</name>
</gene>